<dbReference type="Proteomes" id="UP000679949">
    <property type="component" value="Segment"/>
</dbReference>
<dbReference type="KEGG" id="vg:80398837"/>
<keyword evidence="9" id="KW-1185">Reference proteome</keyword>
<proteinExistence type="inferred from homology"/>
<keyword evidence="4" id="KW-0946">Virion</keyword>
<name>A0A8S5KZN5_9VIRU</name>
<organism evidence="8 9">
    <name type="scientific">ssRNA phage SRR6960799_11</name>
    <dbReference type="NCBI Taxonomy" id="2786567"/>
    <lineage>
        <taxon>Viruses</taxon>
        <taxon>Riboviria</taxon>
        <taxon>Orthornavirae</taxon>
        <taxon>Lenarviricota</taxon>
        <taxon>Leviviricetes</taxon>
        <taxon>Norzivirales</taxon>
        <taxon>Fiersviridae</taxon>
        <taxon>Piponevirus</taxon>
        <taxon>Piponevirus borborocola</taxon>
    </lineage>
</organism>
<dbReference type="RefSeq" id="YP_010769733.1">
    <property type="nucleotide sequence ID" value="NC_074060.1"/>
</dbReference>
<evidence type="ECO:0000313" key="9">
    <source>
        <dbReference type="Proteomes" id="UP000679949"/>
    </source>
</evidence>
<comment type="similarity">
    <text evidence="7">Belongs to the Leviviricetes maturation protein family.</text>
</comment>
<evidence type="ECO:0000256" key="7">
    <source>
        <dbReference type="ARBA" id="ARBA00035110"/>
    </source>
</evidence>
<dbReference type="InterPro" id="IPR005563">
    <property type="entry name" value="A_protein"/>
</dbReference>
<accession>A0A8S5KZN5</accession>
<evidence type="ECO:0000256" key="3">
    <source>
        <dbReference type="ARBA" id="ARBA00022804"/>
    </source>
</evidence>
<evidence type="ECO:0000256" key="5">
    <source>
        <dbReference type="ARBA" id="ARBA00023104"/>
    </source>
</evidence>
<evidence type="ECO:0000256" key="1">
    <source>
        <dbReference type="ARBA" id="ARBA00004328"/>
    </source>
</evidence>
<dbReference type="GO" id="GO:0044423">
    <property type="term" value="C:virion component"/>
    <property type="evidence" value="ECO:0007669"/>
    <property type="project" value="UniProtKB-KW"/>
</dbReference>
<dbReference type="Pfam" id="PF03863">
    <property type="entry name" value="Phage_mat-A"/>
    <property type="match status" value="1"/>
</dbReference>
<reference evidence="8 9" key="1">
    <citation type="submission" date="2020-09" db="EMBL/GenBank/DDBJ databases">
        <title>Leviviricetes taxonomy.</title>
        <authorList>
            <person name="Stockdale S.R."/>
            <person name="Callanan J."/>
            <person name="Adriaenssens E.M."/>
            <person name="Kuhn J.H."/>
            <person name="Rumnieks J."/>
            <person name="Shkoporov A."/>
            <person name="Draper L.A."/>
            <person name="Ross P."/>
            <person name="Hill C."/>
        </authorList>
    </citation>
    <scope>NUCLEOTIDE SEQUENCE [LARGE SCALE GENOMIC DNA]</scope>
</reference>
<keyword evidence="3" id="KW-1161">Viral attachment to host cell</keyword>
<evidence type="ECO:0000256" key="6">
    <source>
        <dbReference type="ARBA" id="ARBA00023296"/>
    </source>
</evidence>
<dbReference type="GeneID" id="80398837"/>
<keyword evidence="5" id="KW-1175">Viral attachment to host cell pilus</keyword>
<protein>
    <submittedName>
        <fullName evidence="8">Maturation protein</fullName>
    </submittedName>
</protein>
<sequence>APQGALVTAKTTAGWIWDYQSHLAISSRAFATHVAAGGRSSYSLNSEVNMKTQKDLNTTNYTDVYVHHQREGNYPADFGTYHSGTNYEVRVLTRSTGIWKPGGGRKPEQPYQNTRIQYRVPHGKVVAYERNRGYGEGRHVFNGSVGTFFQDGFIGTLVPAHHGGSVASFPDISSLGVNPDLLSQAEVKCYNKLDALPRGSALFDAAVAAGERRETARMLMSAVYGTLNLARAVHGIGGRGRQWEWGVSEVLKDAFGVNVHPARLRRRYQNRLRKLKKSTLAGEITRGVATASLMADMWLTYRLGVTPLMSELDGLYNIVKHQPADPSNFTFKVTARHYRERASMQQRGTDYKSSGRQEFYASELHGYTVTLVAAPTEAVTDTLSQLGLDNPAGTIWELTTLSFVVDYFVNVGSFLQALNVPKRFKFVDGSWTQRIVRTYSTSMIGPEANARGVATCDHTRRFVYEQFPVPIPPLSLNGEDLTAKRFLTMAALAVVKLRKLLQ</sequence>
<feature type="non-terminal residue" evidence="8">
    <location>
        <position position="1"/>
    </location>
</feature>
<evidence type="ECO:0000256" key="4">
    <source>
        <dbReference type="ARBA" id="ARBA00022844"/>
    </source>
</evidence>
<keyword evidence="2" id="KW-0945">Host-virus interaction</keyword>
<gene>
    <name evidence="8" type="primary">SRR6960799_11_1</name>
</gene>
<keyword evidence="6" id="KW-1160">Virus entry into host cell</keyword>
<evidence type="ECO:0000313" key="8">
    <source>
        <dbReference type="EMBL" id="DAD50667.1"/>
    </source>
</evidence>
<comment type="subcellular location">
    <subcellularLocation>
        <location evidence="1">Virion</location>
    </subcellularLocation>
</comment>
<dbReference type="GO" id="GO:0039666">
    <property type="term" value="P:virion attachment to host cell pilus"/>
    <property type="evidence" value="ECO:0007669"/>
    <property type="project" value="UniProtKB-KW"/>
</dbReference>
<evidence type="ECO:0000256" key="2">
    <source>
        <dbReference type="ARBA" id="ARBA00022581"/>
    </source>
</evidence>
<dbReference type="EMBL" id="BK013592">
    <property type="protein sequence ID" value="DAD50667.1"/>
    <property type="molecule type" value="Genomic_RNA"/>
</dbReference>